<evidence type="ECO:0000313" key="2">
    <source>
        <dbReference type="EMBL" id="MBW0487632.1"/>
    </source>
</evidence>
<dbReference type="EMBL" id="AVOT02009222">
    <property type="protein sequence ID" value="MBW0487632.1"/>
    <property type="molecule type" value="Genomic_DNA"/>
</dbReference>
<comment type="caution">
    <text evidence="2">The sequence shown here is derived from an EMBL/GenBank/DDBJ whole genome shotgun (WGS) entry which is preliminary data.</text>
</comment>
<protein>
    <submittedName>
        <fullName evidence="2">Uncharacterized protein</fullName>
    </submittedName>
</protein>
<sequence>MAIDPGKSHLDPKSEGTQNEHGRHFPSRLQPWPLAVTFIKGLPPNIRETPNFNSNWTHLAGTKDAISKEYFSVIQSCNPWRLPEEHSRSPTTWPCRSWVLLSFRILPREISRVHQELNQLSRHQVLQYPLDNSMCPYRLYSSRLYDLSHFGPIHIPLWEFHHTAKFSRWHDLY</sequence>
<gene>
    <name evidence="2" type="ORF">O181_027347</name>
</gene>
<keyword evidence="3" id="KW-1185">Reference proteome</keyword>
<dbReference type="Proteomes" id="UP000765509">
    <property type="component" value="Unassembled WGS sequence"/>
</dbReference>
<reference evidence="2" key="1">
    <citation type="submission" date="2021-03" db="EMBL/GenBank/DDBJ databases">
        <title>Draft genome sequence of rust myrtle Austropuccinia psidii MF-1, a brazilian biotype.</title>
        <authorList>
            <person name="Quecine M.C."/>
            <person name="Pachon D.M.R."/>
            <person name="Bonatelli M.L."/>
            <person name="Correr F.H."/>
            <person name="Franceschini L.M."/>
            <person name="Leite T.F."/>
            <person name="Margarido G.R.A."/>
            <person name="Almeida C.A."/>
            <person name="Ferrarezi J.A."/>
            <person name="Labate C.A."/>
        </authorList>
    </citation>
    <scope>NUCLEOTIDE SEQUENCE</scope>
    <source>
        <strain evidence="2">MF-1</strain>
    </source>
</reference>
<dbReference type="AlphaFoldDB" id="A0A9Q3H1L8"/>
<evidence type="ECO:0000313" key="3">
    <source>
        <dbReference type="Proteomes" id="UP000765509"/>
    </source>
</evidence>
<organism evidence="2 3">
    <name type="scientific">Austropuccinia psidii MF-1</name>
    <dbReference type="NCBI Taxonomy" id="1389203"/>
    <lineage>
        <taxon>Eukaryota</taxon>
        <taxon>Fungi</taxon>
        <taxon>Dikarya</taxon>
        <taxon>Basidiomycota</taxon>
        <taxon>Pucciniomycotina</taxon>
        <taxon>Pucciniomycetes</taxon>
        <taxon>Pucciniales</taxon>
        <taxon>Sphaerophragmiaceae</taxon>
        <taxon>Austropuccinia</taxon>
    </lineage>
</organism>
<accession>A0A9Q3H1L8</accession>
<feature type="region of interest" description="Disordered" evidence="1">
    <location>
        <begin position="1"/>
        <end position="26"/>
    </location>
</feature>
<feature type="compositionally biased region" description="Basic and acidic residues" evidence="1">
    <location>
        <begin position="1"/>
        <end position="23"/>
    </location>
</feature>
<evidence type="ECO:0000256" key="1">
    <source>
        <dbReference type="SAM" id="MobiDB-lite"/>
    </source>
</evidence>
<name>A0A9Q3H1L8_9BASI</name>
<proteinExistence type="predicted"/>